<keyword evidence="1 2" id="KW-0732">Signal</keyword>
<reference evidence="4" key="1">
    <citation type="journal article" date="2019" name="Int. J. Syst. Evol. Microbiol.">
        <title>The Global Catalogue of Microorganisms (GCM) 10K type strain sequencing project: providing services to taxonomists for standard genome sequencing and annotation.</title>
        <authorList>
            <consortium name="The Broad Institute Genomics Platform"/>
            <consortium name="The Broad Institute Genome Sequencing Center for Infectious Disease"/>
            <person name="Wu L."/>
            <person name="Ma J."/>
        </authorList>
    </citation>
    <scope>NUCLEOTIDE SEQUENCE [LARGE SCALE GENOMIC DNA]</scope>
    <source>
        <strain evidence="4">CGMCC 1.19062</strain>
    </source>
</reference>
<dbReference type="PIRSF" id="PIRSF002825">
    <property type="entry name" value="CfbpA"/>
    <property type="match status" value="1"/>
</dbReference>
<dbReference type="Proteomes" id="UP001597295">
    <property type="component" value="Unassembled WGS sequence"/>
</dbReference>
<dbReference type="PANTHER" id="PTHR30006">
    <property type="entry name" value="THIAMINE-BINDING PERIPLASMIC PROTEIN-RELATED"/>
    <property type="match status" value="1"/>
</dbReference>
<name>A0ABW5DPU2_9PROT</name>
<dbReference type="EMBL" id="JBHUIP010000003">
    <property type="protein sequence ID" value="MFD2261974.1"/>
    <property type="molecule type" value="Genomic_DNA"/>
</dbReference>
<keyword evidence="4" id="KW-1185">Reference proteome</keyword>
<evidence type="ECO:0000313" key="4">
    <source>
        <dbReference type="Proteomes" id="UP001597295"/>
    </source>
</evidence>
<accession>A0ABW5DPU2</accession>
<proteinExistence type="predicted"/>
<feature type="signal peptide" evidence="2">
    <location>
        <begin position="1"/>
        <end position="21"/>
    </location>
</feature>
<dbReference type="Gene3D" id="3.40.190.10">
    <property type="entry name" value="Periplasmic binding protein-like II"/>
    <property type="match status" value="2"/>
</dbReference>
<evidence type="ECO:0000256" key="1">
    <source>
        <dbReference type="ARBA" id="ARBA00022729"/>
    </source>
</evidence>
<gene>
    <name evidence="3" type="ORF">ACFSM5_03680</name>
</gene>
<dbReference type="InterPro" id="IPR026045">
    <property type="entry name" value="Ferric-bd"/>
</dbReference>
<dbReference type="Pfam" id="PF13531">
    <property type="entry name" value="SBP_bac_11"/>
    <property type="match status" value="1"/>
</dbReference>
<evidence type="ECO:0000313" key="3">
    <source>
        <dbReference type="EMBL" id="MFD2261974.1"/>
    </source>
</evidence>
<organism evidence="3 4">
    <name type="scientific">Lacibacterium aquatile</name>
    <dbReference type="NCBI Taxonomy" id="1168082"/>
    <lineage>
        <taxon>Bacteria</taxon>
        <taxon>Pseudomonadati</taxon>
        <taxon>Pseudomonadota</taxon>
        <taxon>Alphaproteobacteria</taxon>
        <taxon>Rhodospirillales</taxon>
        <taxon>Rhodospirillaceae</taxon>
    </lineage>
</organism>
<dbReference type="SUPFAM" id="SSF53850">
    <property type="entry name" value="Periplasmic binding protein-like II"/>
    <property type="match status" value="1"/>
</dbReference>
<dbReference type="RefSeq" id="WP_379874885.1">
    <property type="nucleotide sequence ID" value="NZ_JBHUIP010000003.1"/>
</dbReference>
<feature type="chain" id="PRO_5045183031" evidence="2">
    <location>
        <begin position="22"/>
        <end position="324"/>
    </location>
</feature>
<dbReference type="PANTHER" id="PTHR30006:SF24">
    <property type="entry name" value="SLL0237 PROTEIN"/>
    <property type="match status" value="1"/>
</dbReference>
<evidence type="ECO:0000256" key="2">
    <source>
        <dbReference type="SAM" id="SignalP"/>
    </source>
</evidence>
<protein>
    <submittedName>
        <fullName evidence="3">Extracellular solute-binding protein</fullName>
    </submittedName>
</protein>
<sequence length="324" mass="34450">MLKKGAVAVATLALLAGTAHAQDKRVTVYTAVKASVADALAPRFEKETGIKVDLVKAGSGDILKRVKAEAGAPKADVIWSIGGEQLEDSKDLLQAFTPAADADIIPAYKVSPEWVPYNGIVAVFSVNSAELKPEGYPKSWKDLADPKWKGKISSARADTSGSAYQQLATIITIYGETEGWDIAKKILGNTVLSDSSGAVPRFVNDGEALVGLTLEDGALDYVRGGGNVAIVYPEDGTSTVADGMALVKGAPQAENGKKFIDWLLTKEIQEYLVKEVGRRSVRKDVGGAGMTPITRIKLAKYDIKAAAASRNAYIAKWKELQAAR</sequence>
<comment type="caution">
    <text evidence="3">The sequence shown here is derived from an EMBL/GenBank/DDBJ whole genome shotgun (WGS) entry which is preliminary data.</text>
</comment>